<feature type="region of interest" description="Disordered" evidence="1">
    <location>
        <begin position="645"/>
        <end position="664"/>
    </location>
</feature>
<dbReference type="Proteomes" id="UP000887116">
    <property type="component" value="Unassembled WGS sequence"/>
</dbReference>
<evidence type="ECO:0000313" key="3">
    <source>
        <dbReference type="Proteomes" id="UP000887116"/>
    </source>
</evidence>
<feature type="compositionally biased region" description="Polar residues" evidence="1">
    <location>
        <begin position="213"/>
        <end position="229"/>
    </location>
</feature>
<dbReference type="EMBL" id="BMAO01023055">
    <property type="protein sequence ID" value="GFQ86391.1"/>
    <property type="molecule type" value="Genomic_DNA"/>
</dbReference>
<comment type="caution">
    <text evidence="2">The sequence shown here is derived from an EMBL/GenBank/DDBJ whole genome shotgun (WGS) entry which is preliminary data.</text>
</comment>
<accession>A0A8X6KW18</accession>
<reference evidence="2" key="1">
    <citation type="submission" date="2020-07" db="EMBL/GenBank/DDBJ databases">
        <title>Multicomponent nature underlies the extraordinary mechanical properties of spider dragline silk.</title>
        <authorList>
            <person name="Kono N."/>
            <person name="Nakamura H."/>
            <person name="Mori M."/>
            <person name="Yoshida Y."/>
            <person name="Ohtoshi R."/>
            <person name="Malay A.D."/>
            <person name="Moran D.A.P."/>
            <person name="Tomita M."/>
            <person name="Numata K."/>
            <person name="Arakawa K."/>
        </authorList>
    </citation>
    <scope>NUCLEOTIDE SEQUENCE</scope>
</reference>
<organism evidence="2 3">
    <name type="scientific">Trichonephila clavata</name>
    <name type="common">Joro spider</name>
    <name type="synonym">Nephila clavata</name>
    <dbReference type="NCBI Taxonomy" id="2740835"/>
    <lineage>
        <taxon>Eukaryota</taxon>
        <taxon>Metazoa</taxon>
        <taxon>Ecdysozoa</taxon>
        <taxon>Arthropoda</taxon>
        <taxon>Chelicerata</taxon>
        <taxon>Arachnida</taxon>
        <taxon>Araneae</taxon>
        <taxon>Araneomorphae</taxon>
        <taxon>Entelegynae</taxon>
        <taxon>Araneoidea</taxon>
        <taxon>Nephilidae</taxon>
        <taxon>Trichonephila</taxon>
    </lineage>
</organism>
<dbReference type="OrthoDB" id="6433172at2759"/>
<proteinExistence type="predicted"/>
<protein>
    <submittedName>
        <fullName evidence="2">Uncharacterized protein</fullName>
    </submittedName>
</protein>
<evidence type="ECO:0000313" key="2">
    <source>
        <dbReference type="EMBL" id="GFQ86391.1"/>
    </source>
</evidence>
<gene>
    <name evidence="2" type="ORF">TNCT_16601</name>
</gene>
<dbReference type="AlphaFoldDB" id="A0A8X6KW18"/>
<evidence type="ECO:0000256" key="1">
    <source>
        <dbReference type="SAM" id="MobiDB-lite"/>
    </source>
</evidence>
<name>A0A8X6KW18_TRICU</name>
<keyword evidence="3" id="KW-1185">Reference proteome</keyword>
<feature type="region of interest" description="Disordered" evidence="1">
    <location>
        <begin position="196"/>
        <end position="229"/>
    </location>
</feature>
<sequence length="681" mass="76890">MCTVEETPKDLENHEQLNGIQLTLSRLTALRARAIYLRKLSQENHVKRMILARKINHLSPAFILPTRQQNSPVRNAKPKPSDVHLTFKSPDNKIPKPKYNIENDSKIDKSIFKNDRVETLAKIDEKLTTNYSKIKNNQVVHLPASPELNKNSKIPKVSFGTFTKSESSDRSVSILDSHRPLLETFNSNKTRIKLDSKKKSPFLSKSPNRNWEKNNSNTLNLDSKKNSMSTQLRSSHLRKARRAFSVFKSTSNTKPAANQELLQAELSGYFRNVPSNGNRNKCNKKDQNHNVHESGYVSKQSTNIIYKPVSKTLSSIEPLPKGKNKIAKSSYSGEQLPPKTKTNMVVKTNSSNRCSPNKIKKKISTAISEQFSADSLEVIKNASRKTDFLMPPIVNSIQDNIEQKVADPLQNNKHTEDSDIKTAVKESPKKAKKQFFKFTNNSNISKIPILEFSSLNIKNQQKGTEIPKTSFLVDENVRNEIPTSNQNDDWGAVPSSSPLNSKSSVITSWLETVQEPNTIENKESNEERDGELAKNLADLVKSSEANNSLVNEDKKHCFTFVESNDRLNASKKTSETETLKAAISCTSESISLSLTEPEIDERNSENKSEFQNNIKVYNLGRNNRDFLVNPIEKFMKEINSVLNNSDSEEINTGSSSQSKVKKVVKAKRKGKCRKQIFKKKV</sequence>
<feature type="region of interest" description="Disordered" evidence="1">
    <location>
        <begin position="69"/>
        <end position="93"/>
    </location>
</feature>
<feature type="region of interest" description="Disordered" evidence="1">
    <location>
        <begin position="316"/>
        <end position="339"/>
    </location>
</feature>